<evidence type="ECO:0000313" key="2">
    <source>
        <dbReference type="EMBL" id="ADN76532.1"/>
    </source>
</evidence>
<dbReference type="STRING" id="550540.Fbal_2329"/>
<dbReference type="RefSeq" id="WP_013345838.1">
    <property type="nucleotide sequence ID" value="NC_014541.1"/>
</dbReference>
<dbReference type="Pfam" id="PF01052">
    <property type="entry name" value="FliMN_C"/>
    <property type="match status" value="1"/>
</dbReference>
<keyword evidence="3" id="KW-1185">Reference proteome</keyword>
<evidence type="ECO:0000259" key="1">
    <source>
        <dbReference type="Pfam" id="PF01052"/>
    </source>
</evidence>
<dbReference type="KEGG" id="fbl:Fbal_2329"/>
<dbReference type="AlphaFoldDB" id="E1SLG8"/>
<gene>
    <name evidence="2" type="ordered locus">Fbal_2329</name>
</gene>
<feature type="domain" description="Flagellar motor switch protein FliN-like C-terminal" evidence="1">
    <location>
        <begin position="214"/>
        <end position="280"/>
    </location>
</feature>
<dbReference type="OrthoDB" id="6396584at2"/>
<dbReference type="GeneID" id="67182541"/>
<dbReference type="InterPro" id="IPR001543">
    <property type="entry name" value="FliN-like_C"/>
</dbReference>
<dbReference type="HOGENOM" id="CLU_949620_0_0_6"/>
<name>E1SLG8_FERBD</name>
<accession>E1SLG8</accession>
<reference evidence="2 3" key="1">
    <citation type="journal article" date="2010" name="Stand. Genomic Sci.">
        <title>Complete genome sequence of Ferrimonas balearica type strain (PAT).</title>
        <authorList>
            <person name="Nolan M."/>
            <person name="Sikorski J."/>
            <person name="Davenport K."/>
            <person name="Lucas S."/>
            <person name="Glavina Del Rio T."/>
            <person name="Tice H."/>
            <person name="Cheng J."/>
            <person name="Goodwin L."/>
            <person name="Pitluck S."/>
            <person name="Liolios K."/>
            <person name="Ivanova N."/>
            <person name="Mavromatis K."/>
            <person name="Ovchinnikova G."/>
            <person name="Pati A."/>
            <person name="Chen A."/>
            <person name="Palaniappan K."/>
            <person name="Land M."/>
            <person name="Hauser L."/>
            <person name="Chang Y."/>
            <person name="Jeffries C."/>
            <person name="Tapia R."/>
            <person name="Brettin T."/>
            <person name="Detter J."/>
            <person name="Han C."/>
            <person name="Yasawong M."/>
            <person name="Rohde M."/>
            <person name="Tindall B."/>
            <person name="Goker M."/>
            <person name="Woyke T."/>
            <person name="Bristow J."/>
            <person name="Eisen J."/>
            <person name="Markowitz V."/>
            <person name="Hugenholtz P."/>
            <person name="Kyrpides N."/>
            <person name="Klenk H."/>
            <person name="Lapidus A."/>
        </authorList>
    </citation>
    <scope>NUCLEOTIDE SEQUENCE [LARGE SCALE GENOMIC DNA]</scope>
    <source>
        <strain evidence="3">DSM 9799 / CCM 4581 / KCTC 23876 / PAT</strain>
    </source>
</reference>
<proteinExistence type="predicted"/>
<dbReference type="SUPFAM" id="SSF101801">
    <property type="entry name" value="Surface presentation of antigens (SPOA)"/>
    <property type="match status" value="1"/>
</dbReference>
<protein>
    <submittedName>
        <fullName evidence="2">Surface presentation of antigens (SPOA) protein</fullName>
    </submittedName>
</protein>
<dbReference type="Gene3D" id="2.30.330.10">
    <property type="entry name" value="SpoA-like"/>
    <property type="match status" value="1"/>
</dbReference>
<sequence>MKTTAKATVLRAADQHAYRPVALVQERLARSRLLFELEKRHRQVLDAVGQALTPGTGRGQSPLAAISAVHDNAPLGRELAWFQLSHERQPLTWWGIDRCSLDQLASSYYGGGQRPLSCPLTPPSQSELRLVKRLMVAALDALAQERWDIDALDLEVLEPGQTLPAPLRWQFDWARESALPKMQWMLSDAALASLTRTPMQAPVAPDLAQRLKRRLHQLPIRLSCQLGGQSMPTEALAGLQPGEILPLTLVRRSPVAVGGRPIFHATVHAHEGQLVAKLTHELHQHED</sequence>
<dbReference type="Proteomes" id="UP000006683">
    <property type="component" value="Chromosome"/>
</dbReference>
<dbReference type="EMBL" id="CP002209">
    <property type="protein sequence ID" value="ADN76532.1"/>
    <property type="molecule type" value="Genomic_DNA"/>
</dbReference>
<organism evidence="2 3">
    <name type="scientific">Ferrimonas balearica (strain DSM 9799 / CCM 4581 / KCTC 23876 / PAT)</name>
    <dbReference type="NCBI Taxonomy" id="550540"/>
    <lineage>
        <taxon>Bacteria</taxon>
        <taxon>Pseudomonadati</taxon>
        <taxon>Pseudomonadota</taxon>
        <taxon>Gammaproteobacteria</taxon>
        <taxon>Alteromonadales</taxon>
        <taxon>Ferrimonadaceae</taxon>
        <taxon>Ferrimonas</taxon>
    </lineage>
</organism>
<evidence type="ECO:0000313" key="3">
    <source>
        <dbReference type="Proteomes" id="UP000006683"/>
    </source>
</evidence>
<dbReference type="eggNOG" id="COG1868">
    <property type="taxonomic scope" value="Bacteria"/>
</dbReference>
<dbReference type="InterPro" id="IPR036429">
    <property type="entry name" value="SpoA-like_sf"/>
</dbReference>